<dbReference type="PANTHER" id="PTHR43047">
    <property type="entry name" value="TWO-COMPONENT HISTIDINE PROTEIN KINASE"/>
    <property type="match status" value="1"/>
</dbReference>
<evidence type="ECO:0000313" key="10">
    <source>
        <dbReference type="EMBL" id="KAH0551031.1"/>
    </source>
</evidence>
<evidence type="ECO:0000256" key="7">
    <source>
        <dbReference type="SAM" id="MobiDB-lite"/>
    </source>
</evidence>
<sequence length="861" mass="92602">MTLPDSLLRLRTKRQRPSSADAPHDGPPLHLHNHHASFPTSCPGPSGSVFAAASSHLVQFYDDESHLYHVLSDFFAPLLEDGDTALGGVVLARPRTLHHLGSRFVARGYRQCRMYDGGLVSRVGSIYMRGERKMLLMRAEEIIAELAPGSKLDANVFNEMTTGITSQLLTPPPSLSPSISPVNAQHQHQQQQQHPPPPPAPPPPLPPVYAYGELVDILCRRGQHHLALELEALWCDFLVSKNISLLCGYKMDSFRDSLVENAFNQICHSHTTVAPTESYSSLATADQKLAMVAALQQKARAADEENTRPKYWSSGDAGGSAEQQLRYREQFVEMLCHELRNPVSGISGNVEILQMGLDKRRSILRHDGDVGGMDHLSPAEVMALNSQIADDVHSIDAIAVSARHMRAVSDSVLSLSKLESGKVILQNVPFDPTASILDAIKMFATPARNKGIKLLQDLPPDNFCILGDQCRFTQVVVNLISNAIKFTDTGSITVQFRPFMLRQQSLPASRFAGDGGGDGSSSNNSNSSASAPIATSFSSFEVAVRDTGRGLSEDERSVLFRRCAQPISMSYPSHGGGVGVGGGGGSGLGLYISKHLVDLMGGELRVESEPGVGSTFVFTFQAEEYRGAQAHLSPPRRQSENNIASPRSAVENALLFTQPVYRCDLTNTNTNTTTTMAGSNSFSSPSSPSSSASPLSAPISSSIASSVDGTPRSAGATHIPHILLIDDNPINLRTLARIITLSYPVSSIIISTATNGYEGIGKLISASSTTNPVSLILMDLHMPYLAGIETTTHIRALPRDEVSSSSSGSGRGRGRNMADVVIIGLSADSREETFEMARAAGMDDCLGKPVPREALLEIIDR</sequence>
<dbReference type="PRINTS" id="PR00344">
    <property type="entry name" value="BCTRLSENSOR"/>
</dbReference>
<dbReference type="PROSITE" id="PS50110">
    <property type="entry name" value="RESPONSE_REGULATORY"/>
    <property type="match status" value="1"/>
</dbReference>
<feature type="region of interest" description="Disordered" evidence="7">
    <location>
        <begin position="1"/>
        <end position="38"/>
    </location>
</feature>
<evidence type="ECO:0000259" key="9">
    <source>
        <dbReference type="PROSITE" id="PS50110"/>
    </source>
</evidence>
<keyword evidence="4" id="KW-0808">Transferase</keyword>
<evidence type="ECO:0000256" key="4">
    <source>
        <dbReference type="ARBA" id="ARBA00022679"/>
    </source>
</evidence>
<evidence type="ECO:0000256" key="1">
    <source>
        <dbReference type="ARBA" id="ARBA00000085"/>
    </source>
</evidence>
<comment type="catalytic activity">
    <reaction evidence="1">
        <text>ATP + protein L-histidine = ADP + protein N-phospho-L-histidine.</text>
        <dbReference type="EC" id="2.7.13.3"/>
    </reaction>
</comment>
<keyword evidence="3 6" id="KW-0597">Phosphoprotein</keyword>
<name>A0A9P8L2I3_9PEZI</name>
<dbReference type="InterPro" id="IPR036890">
    <property type="entry name" value="HATPase_C_sf"/>
</dbReference>
<feature type="compositionally biased region" description="Low complexity" evidence="7">
    <location>
        <begin position="176"/>
        <end position="193"/>
    </location>
</feature>
<dbReference type="InterPro" id="IPR001789">
    <property type="entry name" value="Sig_transdc_resp-reg_receiver"/>
</dbReference>
<feature type="compositionally biased region" description="Pro residues" evidence="7">
    <location>
        <begin position="194"/>
        <end position="206"/>
    </location>
</feature>
<comment type="caution">
    <text evidence="10">The sequence shown here is derived from an EMBL/GenBank/DDBJ whole genome shotgun (WGS) entry which is preliminary data.</text>
</comment>
<feature type="domain" description="Histidine kinase" evidence="8">
    <location>
        <begin position="334"/>
        <end position="624"/>
    </location>
</feature>
<evidence type="ECO:0000256" key="3">
    <source>
        <dbReference type="ARBA" id="ARBA00022553"/>
    </source>
</evidence>
<dbReference type="GO" id="GO:0000155">
    <property type="term" value="F:phosphorelay sensor kinase activity"/>
    <property type="evidence" value="ECO:0007669"/>
    <property type="project" value="InterPro"/>
</dbReference>
<organism evidence="10 11">
    <name type="scientific">Trichoglossum hirsutum</name>
    <dbReference type="NCBI Taxonomy" id="265104"/>
    <lineage>
        <taxon>Eukaryota</taxon>
        <taxon>Fungi</taxon>
        <taxon>Dikarya</taxon>
        <taxon>Ascomycota</taxon>
        <taxon>Pezizomycotina</taxon>
        <taxon>Geoglossomycetes</taxon>
        <taxon>Geoglossales</taxon>
        <taxon>Geoglossaceae</taxon>
        <taxon>Trichoglossum</taxon>
    </lineage>
</organism>
<protein>
    <recommendedName>
        <fullName evidence="2">histidine kinase</fullName>
        <ecNumber evidence="2">2.7.13.3</ecNumber>
    </recommendedName>
</protein>
<dbReference type="SMART" id="SM00448">
    <property type="entry name" value="REC"/>
    <property type="match status" value="1"/>
</dbReference>
<evidence type="ECO:0000256" key="2">
    <source>
        <dbReference type="ARBA" id="ARBA00012438"/>
    </source>
</evidence>
<feature type="modified residue" description="4-aspartylphosphate" evidence="6">
    <location>
        <position position="779"/>
    </location>
</feature>
<dbReference type="Gene3D" id="3.30.565.10">
    <property type="entry name" value="Histidine kinase-like ATPase, C-terminal domain"/>
    <property type="match status" value="1"/>
</dbReference>
<evidence type="ECO:0000256" key="6">
    <source>
        <dbReference type="PROSITE-ProRule" id="PRU00169"/>
    </source>
</evidence>
<feature type="domain" description="Response regulatory" evidence="9">
    <location>
        <begin position="721"/>
        <end position="861"/>
    </location>
</feature>
<feature type="region of interest" description="Disordered" evidence="7">
    <location>
        <begin position="672"/>
        <end position="695"/>
    </location>
</feature>
<dbReference type="InterPro" id="IPR003661">
    <property type="entry name" value="HisK_dim/P_dom"/>
</dbReference>
<reference evidence="10" key="1">
    <citation type="submission" date="2021-03" db="EMBL/GenBank/DDBJ databases">
        <title>Comparative genomics and phylogenomic investigation of the class Geoglossomycetes provide insights into ecological specialization and systematics.</title>
        <authorList>
            <person name="Melie T."/>
            <person name="Pirro S."/>
            <person name="Miller A.N."/>
            <person name="Quandt A."/>
        </authorList>
    </citation>
    <scope>NUCLEOTIDE SEQUENCE</scope>
    <source>
        <strain evidence="10">CAQ_001_2017</strain>
    </source>
</reference>
<proteinExistence type="predicted"/>
<keyword evidence="5" id="KW-0418">Kinase</keyword>
<evidence type="ECO:0000256" key="5">
    <source>
        <dbReference type="ARBA" id="ARBA00022777"/>
    </source>
</evidence>
<dbReference type="InterPro" id="IPR011006">
    <property type="entry name" value="CheY-like_superfamily"/>
</dbReference>
<dbReference type="SMART" id="SM00387">
    <property type="entry name" value="HATPase_c"/>
    <property type="match status" value="1"/>
</dbReference>
<evidence type="ECO:0000259" key="8">
    <source>
        <dbReference type="PROSITE" id="PS50109"/>
    </source>
</evidence>
<dbReference type="SUPFAM" id="SSF55874">
    <property type="entry name" value="ATPase domain of HSP90 chaperone/DNA topoisomerase II/histidine kinase"/>
    <property type="match status" value="1"/>
</dbReference>
<evidence type="ECO:0000313" key="11">
    <source>
        <dbReference type="Proteomes" id="UP000750711"/>
    </source>
</evidence>
<feature type="region of interest" description="Disordered" evidence="7">
    <location>
        <begin position="510"/>
        <end position="531"/>
    </location>
</feature>
<feature type="compositionally biased region" description="Low complexity" evidence="7">
    <location>
        <begin position="520"/>
        <end position="531"/>
    </location>
</feature>
<dbReference type="EC" id="2.7.13.3" evidence="2"/>
<dbReference type="InterPro" id="IPR004358">
    <property type="entry name" value="Sig_transdc_His_kin-like_C"/>
</dbReference>
<gene>
    <name evidence="10" type="ORF">GP486_007613</name>
</gene>
<accession>A0A9P8L2I3</accession>
<dbReference type="PROSITE" id="PS50109">
    <property type="entry name" value="HIS_KIN"/>
    <property type="match status" value="1"/>
</dbReference>
<dbReference type="Gene3D" id="3.40.50.2300">
    <property type="match status" value="1"/>
</dbReference>
<dbReference type="CDD" id="cd00082">
    <property type="entry name" value="HisKA"/>
    <property type="match status" value="1"/>
</dbReference>
<dbReference type="InterPro" id="IPR005467">
    <property type="entry name" value="His_kinase_dom"/>
</dbReference>
<dbReference type="SMART" id="SM00388">
    <property type="entry name" value="HisKA"/>
    <property type="match status" value="1"/>
</dbReference>
<dbReference type="Pfam" id="PF00072">
    <property type="entry name" value="Response_reg"/>
    <property type="match status" value="1"/>
</dbReference>
<dbReference type="InterPro" id="IPR036097">
    <property type="entry name" value="HisK_dim/P_sf"/>
</dbReference>
<keyword evidence="11" id="KW-1185">Reference proteome</keyword>
<dbReference type="Pfam" id="PF02518">
    <property type="entry name" value="HATPase_c"/>
    <property type="match status" value="1"/>
</dbReference>
<dbReference type="EMBL" id="JAGHQM010002256">
    <property type="protein sequence ID" value="KAH0551031.1"/>
    <property type="molecule type" value="Genomic_DNA"/>
</dbReference>
<dbReference type="SUPFAM" id="SSF47384">
    <property type="entry name" value="Homodimeric domain of signal transducing histidine kinase"/>
    <property type="match status" value="1"/>
</dbReference>
<dbReference type="Proteomes" id="UP000750711">
    <property type="component" value="Unassembled WGS sequence"/>
</dbReference>
<dbReference type="Gene3D" id="1.10.287.130">
    <property type="match status" value="1"/>
</dbReference>
<dbReference type="Pfam" id="PF00512">
    <property type="entry name" value="HisKA"/>
    <property type="match status" value="1"/>
</dbReference>
<dbReference type="CDD" id="cd17546">
    <property type="entry name" value="REC_hyHK_CKI1_RcsC-like"/>
    <property type="match status" value="1"/>
</dbReference>
<dbReference type="AlphaFoldDB" id="A0A9P8L2I3"/>
<feature type="non-terminal residue" evidence="10">
    <location>
        <position position="861"/>
    </location>
</feature>
<feature type="region of interest" description="Disordered" evidence="7">
    <location>
        <begin position="167"/>
        <end position="206"/>
    </location>
</feature>
<dbReference type="InterPro" id="IPR003594">
    <property type="entry name" value="HATPase_dom"/>
</dbReference>
<dbReference type="SUPFAM" id="SSF52172">
    <property type="entry name" value="CheY-like"/>
    <property type="match status" value="1"/>
</dbReference>